<keyword evidence="1" id="KW-0732">Signal</keyword>
<feature type="signal peptide" evidence="1">
    <location>
        <begin position="1"/>
        <end position="21"/>
    </location>
</feature>
<dbReference type="Proteomes" id="UP001163726">
    <property type="component" value="Plasmid pCadTS8_1"/>
</dbReference>
<evidence type="ECO:0000313" key="2">
    <source>
        <dbReference type="EMBL" id="WAJ71745.1"/>
    </source>
</evidence>
<geneLocation type="plasmid" evidence="2 3">
    <name>pCadTS8_1</name>
</geneLocation>
<evidence type="ECO:0000313" key="3">
    <source>
        <dbReference type="Proteomes" id="UP001163726"/>
    </source>
</evidence>
<dbReference type="Gene3D" id="2.160.20.10">
    <property type="entry name" value="Single-stranded right-handed beta-helix, Pectin lyase-like"/>
    <property type="match status" value="1"/>
</dbReference>
<accession>A0ABY7AR00</accession>
<sequence length="377" mass="40568">MKLKLITITTFLISLSQTALAALPSGVHSNLNDNNASWNASSKTLTISQSVSFGGDSNVEGFYWTVPTNIKTIHINGGVTVTGGFRLLEPMTIKGGNRATSKIFGTDTKAWARGADGVEDSGTSCDNGPQGDDRVDDCDKWKYGAISVEYNAPASAQYKIQNLTIENARTYAITAFNQALNVDRVNIINTRSNDYQSNSDGIGGGPNTRITNTKIDTWDDAIKLYRNNTFVQNVTIIHNANGAPFQLGWGDKPNTTHNLHNVLVQSGVATNNEFNLALFSNSGGKVLPTVNISSIKAEYPTNAKLRYNGLVNLPLVVMKGSSDSKLLLKETSNASIKLSAPAAKQGNGNAHAYMQGVWRLKNYFNFGNTSTINGCGC</sequence>
<gene>
    <name evidence="2" type="ORF">OLW01_15510</name>
</gene>
<name>A0ABY7AR00_9ALTE</name>
<feature type="chain" id="PRO_5046801179" evidence="1">
    <location>
        <begin position="22"/>
        <end position="377"/>
    </location>
</feature>
<dbReference type="EMBL" id="CP109966">
    <property type="protein sequence ID" value="WAJ71745.1"/>
    <property type="molecule type" value="Genomic_DNA"/>
</dbReference>
<dbReference type="SUPFAM" id="SSF51126">
    <property type="entry name" value="Pectin lyase-like"/>
    <property type="match status" value="1"/>
</dbReference>
<organism evidence="2 3">
    <name type="scientific">Catenovulum adriaticum</name>
    <dbReference type="NCBI Taxonomy" id="2984846"/>
    <lineage>
        <taxon>Bacteria</taxon>
        <taxon>Pseudomonadati</taxon>
        <taxon>Pseudomonadota</taxon>
        <taxon>Gammaproteobacteria</taxon>
        <taxon>Alteromonadales</taxon>
        <taxon>Alteromonadaceae</taxon>
        <taxon>Catenovulum</taxon>
    </lineage>
</organism>
<dbReference type="InterPro" id="IPR012334">
    <property type="entry name" value="Pectin_lyas_fold"/>
</dbReference>
<proteinExistence type="predicted"/>
<keyword evidence="2" id="KW-0614">Plasmid</keyword>
<keyword evidence="3" id="KW-1185">Reference proteome</keyword>
<evidence type="ECO:0000256" key="1">
    <source>
        <dbReference type="SAM" id="SignalP"/>
    </source>
</evidence>
<dbReference type="RefSeq" id="WP_268076440.1">
    <property type="nucleotide sequence ID" value="NZ_CP109966.1"/>
</dbReference>
<dbReference type="InterPro" id="IPR011050">
    <property type="entry name" value="Pectin_lyase_fold/virulence"/>
</dbReference>
<reference evidence="2" key="1">
    <citation type="submission" date="2022-10" db="EMBL/GenBank/DDBJ databases">
        <title>Catenovulum adriacola sp. nov. isolated in the Harbour of Susak.</title>
        <authorList>
            <person name="Schoch T."/>
            <person name="Reich S.J."/>
            <person name="Stoeferle S."/>
            <person name="Flaiz M."/>
            <person name="Kazda M."/>
            <person name="Riedel C.U."/>
            <person name="Duerre P."/>
        </authorList>
    </citation>
    <scope>NUCLEOTIDE SEQUENCE</scope>
    <source>
        <strain evidence="2">TS8</strain>
        <plasmid evidence="2">pCadTS8_1</plasmid>
    </source>
</reference>
<protein>
    <submittedName>
        <fullName evidence="2">Uncharacterized protein</fullName>
    </submittedName>
</protein>